<dbReference type="EMBL" id="BBNO01000002">
    <property type="protein sequence ID" value="GAO07519.1"/>
    <property type="molecule type" value="Genomic_DNA"/>
</dbReference>
<feature type="compositionally biased region" description="Basic and acidic residues" evidence="1">
    <location>
        <begin position="1"/>
        <end position="10"/>
    </location>
</feature>
<proteinExistence type="predicted"/>
<protein>
    <submittedName>
        <fullName evidence="2">Uncharacterized protein</fullName>
    </submittedName>
</protein>
<dbReference type="AlphaFoldDB" id="A0A0P4R3X1"/>
<reference evidence="3" key="1">
    <citation type="submission" date="2014-09" db="EMBL/GenBank/DDBJ databases">
        <title>Whole genome shotgun sequence of Streptomyces sp. NBRC 110027.</title>
        <authorList>
            <person name="Komaki H."/>
            <person name="Ichikawa N."/>
            <person name="Katano-Makiyama Y."/>
            <person name="Hosoyama A."/>
            <person name="Hashimoto M."/>
            <person name="Uohara A."/>
            <person name="Kitahashi Y."/>
            <person name="Ohji S."/>
            <person name="Kimura A."/>
            <person name="Yamazoe A."/>
            <person name="Igarashi Y."/>
            <person name="Fujita N."/>
        </authorList>
    </citation>
    <scope>NUCLEOTIDE SEQUENCE [LARGE SCALE GENOMIC DNA]</scope>
    <source>
        <strain evidence="3">NBRC 110027</strain>
    </source>
</reference>
<feature type="region of interest" description="Disordered" evidence="1">
    <location>
        <begin position="50"/>
        <end position="71"/>
    </location>
</feature>
<name>A0A0P4R3X1_9ACTN</name>
<evidence type="ECO:0000313" key="3">
    <source>
        <dbReference type="Proteomes" id="UP000048965"/>
    </source>
</evidence>
<gene>
    <name evidence="2" type="ORF">TPA0598_02_07590</name>
</gene>
<dbReference type="Proteomes" id="UP000048965">
    <property type="component" value="Unassembled WGS sequence"/>
</dbReference>
<comment type="caution">
    <text evidence="2">The sequence shown here is derived from an EMBL/GenBank/DDBJ whole genome shotgun (WGS) entry which is preliminary data.</text>
</comment>
<sequence>MAHQKRDGKTVRRMQCPEGPDRVWSGPSGVSGAPGGLQVPLSGARLEAGAAAPASSRASFAARALPPRTGP</sequence>
<reference evidence="2 3" key="2">
    <citation type="journal article" date="2015" name="Stand. Genomic Sci.">
        <title>Draft genome sequence of marine-derived Streptomyces sp. TP-A0598, a producer of anti-MRSA antibiotic lydicamycins.</title>
        <authorList>
            <person name="Komaki H."/>
            <person name="Ichikawa N."/>
            <person name="Hosoyama A."/>
            <person name="Fujita N."/>
            <person name="Igarashi Y."/>
        </authorList>
    </citation>
    <scope>NUCLEOTIDE SEQUENCE [LARGE SCALE GENOMIC DNA]</scope>
    <source>
        <strain evidence="2 3">NBRC 110027</strain>
    </source>
</reference>
<accession>A0A0P4R3X1</accession>
<feature type="region of interest" description="Disordered" evidence="1">
    <location>
        <begin position="1"/>
        <end position="37"/>
    </location>
</feature>
<organism evidence="2 3">
    <name type="scientific">Streptomyces lydicamycinicus</name>
    <dbReference type="NCBI Taxonomy" id="1546107"/>
    <lineage>
        <taxon>Bacteria</taxon>
        <taxon>Bacillati</taxon>
        <taxon>Actinomycetota</taxon>
        <taxon>Actinomycetes</taxon>
        <taxon>Kitasatosporales</taxon>
        <taxon>Streptomycetaceae</taxon>
        <taxon>Streptomyces</taxon>
    </lineage>
</organism>
<evidence type="ECO:0000256" key="1">
    <source>
        <dbReference type="SAM" id="MobiDB-lite"/>
    </source>
</evidence>
<evidence type="ECO:0000313" key="2">
    <source>
        <dbReference type="EMBL" id="GAO07519.1"/>
    </source>
</evidence>
<keyword evidence="3" id="KW-1185">Reference proteome</keyword>